<evidence type="ECO:0000313" key="6">
    <source>
        <dbReference type="EMBL" id="CAF9918878.1"/>
    </source>
</evidence>
<sequence>MATRENMAEPLQKYNNLPRSFTDNRIDGSILPPTIGIEVEFDPTRDRYVKKHEKEQVNLYAQAEAERAKLKAALTMFQNTVGAKLKINVDINQFQTWEEVERVVEDVRNQYEGKTGAMAAIRGFFDRIGKNGGTFTAWLGLLPDGEYSSVVCGAFKLIIKTAIKIKEVRESIFDALGSIPTTLANAKLYTEMWRSVELHREFSKLYTAILEVFEHMLSWLLEKHHSKVLKAFGQQDSYEDKLKRMIRNVEQCAASVREQASICSQWVIGSVNHKMDKQIRYLDGMKVTFEKVHDDVQDVGSSVQDLKLGQAEVQDRLNAMYIMLKDVYRDSVGKATNTADSGAKKPTKGMILIRHIRRANVCNTHPEVPVLKPRKLRRVLRHDPDAAQLDVNRTLSAGRVFDLHEQERTEYLMISSRFKQWLTSRYSKVLLVNGNADTSNRCSPLSFACGLLVSSLGSFPSTITLSFFCALHTDSSDPETGSRMMLASLVCQLLEKYPHFDLSFLAADQKYDLQDHEVNTLCKLFENLLRQLPEGQLVFCMVDGVSYYEYRDRRDDTCKVLAMLVALTEDEKLKAVIKLLISSPTASRYVSDVVDRKDIYTLPETIEHTNQGFNSQAFGKNAKRQIKDVETKVNPEATWSSDSEDDPEESEESE</sequence>
<evidence type="ECO:0000313" key="7">
    <source>
        <dbReference type="Proteomes" id="UP000664534"/>
    </source>
</evidence>
<keyword evidence="7" id="KW-1185">Reference proteome</keyword>
<dbReference type="PANTHER" id="PTHR40619:SF3">
    <property type="entry name" value="FUNGAL STAND N-TERMINAL GOODBYE DOMAIN-CONTAINING PROTEIN"/>
    <property type="match status" value="1"/>
</dbReference>
<evidence type="ECO:0000256" key="1">
    <source>
        <dbReference type="ARBA" id="ARBA00022737"/>
    </source>
</evidence>
<feature type="domain" description="Nephrocystin 3-like N-terminal" evidence="5">
    <location>
        <begin position="412"/>
        <end position="583"/>
    </location>
</feature>
<feature type="coiled-coil region" evidence="2">
    <location>
        <begin position="53"/>
        <end position="80"/>
    </location>
</feature>
<feature type="domain" description="DUF7708" evidence="4">
    <location>
        <begin position="145"/>
        <end position="265"/>
    </location>
</feature>
<evidence type="ECO:0000259" key="4">
    <source>
        <dbReference type="Pfam" id="PF24809"/>
    </source>
</evidence>
<keyword evidence="2" id="KW-0175">Coiled coil</keyword>
<dbReference type="OrthoDB" id="5419927at2759"/>
<dbReference type="AlphaFoldDB" id="A0A8H3IHG4"/>
<evidence type="ECO:0000256" key="3">
    <source>
        <dbReference type="SAM" id="MobiDB-lite"/>
    </source>
</evidence>
<name>A0A8H3IHG4_9LECA</name>
<reference evidence="6" key="1">
    <citation type="submission" date="2021-03" db="EMBL/GenBank/DDBJ databases">
        <authorList>
            <person name="Tagirdzhanova G."/>
        </authorList>
    </citation>
    <scope>NUCLEOTIDE SEQUENCE</scope>
</reference>
<organism evidence="6 7">
    <name type="scientific">Imshaugia aleurites</name>
    <dbReference type="NCBI Taxonomy" id="172621"/>
    <lineage>
        <taxon>Eukaryota</taxon>
        <taxon>Fungi</taxon>
        <taxon>Dikarya</taxon>
        <taxon>Ascomycota</taxon>
        <taxon>Pezizomycotina</taxon>
        <taxon>Lecanoromycetes</taxon>
        <taxon>OSLEUM clade</taxon>
        <taxon>Lecanoromycetidae</taxon>
        <taxon>Lecanorales</taxon>
        <taxon>Lecanorineae</taxon>
        <taxon>Parmeliaceae</taxon>
        <taxon>Imshaugia</taxon>
    </lineage>
</organism>
<accession>A0A8H3IHG4</accession>
<dbReference type="Pfam" id="PF24883">
    <property type="entry name" value="NPHP3_N"/>
    <property type="match status" value="1"/>
</dbReference>
<evidence type="ECO:0000256" key="2">
    <source>
        <dbReference type="SAM" id="Coils"/>
    </source>
</evidence>
<proteinExistence type="predicted"/>
<keyword evidence="1" id="KW-0677">Repeat</keyword>
<dbReference type="EMBL" id="CAJPDT010000021">
    <property type="protein sequence ID" value="CAF9918878.1"/>
    <property type="molecule type" value="Genomic_DNA"/>
</dbReference>
<dbReference type="Pfam" id="PF24809">
    <property type="entry name" value="DUF7708"/>
    <property type="match status" value="1"/>
</dbReference>
<protein>
    <submittedName>
        <fullName evidence="6">Uncharacterized protein</fullName>
    </submittedName>
</protein>
<feature type="region of interest" description="Disordered" evidence="3">
    <location>
        <begin position="613"/>
        <end position="654"/>
    </location>
</feature>
<comment type="caution">
    <text evidence="6">The sequence shown here is derived from an EMBL/GenBank/DDBJ whole genome shotgun (WGS) entry which is preliminary data.</text>
</comment>
<gene>
    <name evidence="6" type="ORF">IMSHALPRED_004459</name>
</gene>
<dbReference type="InterPro" id="IPR056125">
    <property type="entry name" value="DUF7708"/>
</dbReference>
<evidence type="ECO:0000259" key="5">
    <source>
        <dbReference type="Pfam" id="PF24883"/>
    </source>
</evidence>
<dbReference type="PANTHER" id="PTHR40619">
    <property type="entry name" value="FUNGAL STAND N-TERMINAL GOODBYE DOMAIN-CONTAINING PROTEIN"/>
    <property type="match status" value="1"/>
</dbReference>
<feature type="compositionally biased region" description="Acidic residues" evidence="3">
    <location>
        <begin position="642"/>
        <end position="654"/>
    </location>
</feature>
<dbReference type="InterPro" id="IPR056884">
    <property type="entry name" value="NPHP3-like_N"/>
</dbReference>
<dbReference type="Proteomes" id="UP000664534">
    <property type="component" value="Unassembled WGS sequence"/>
</dbReference>